<keyword evidence="2" id="KW-0472">Membrane</keyword>
<keyword evidence="2" id="KW-1133">Transmembrane helix</keyword>
<evidence type="ECO:0000313" key="4">
    <source>
        <dbReference type="Proteomes" id="UP000675379"/>
    </source>
</evidence>
<dbReference type="Gene3D" id="1.20.120.20">
    <property type="entry name" value="Apolipoprotein"/>
    <property type="match status" value="1"/>
</dbReference>
<dbReference type="Proteomes" id="UP000675379">
    <property type="component" value="Unassembled WGS sequence"/>
</dbReference>
<feature type="transmembrane region" description="Helical" evidence="2">
    <location>
        <begin position="373"/>
        <end position="393"/>
    </location>
</feature>
<dbReference type="AlphaFoldDB" id="A0A941HRM0"/>
<organism evidence="3 4">
    <name type="scientific">Proteiniclasticum sediminis</name>
    <dbReference type="NCBI Taxonomy" id="2804028"/>
    <lineage>
        <taxon>Bacteria</taxon>
        <taxon>Bacillati</taxon>
        <taxon>Bacillota</taxon>
        <taxon>Clostridia</taxon>
        <taxon>Eubacteriales</taxon>
        <taxon>Clostridiaceae</taxon>
        <taxon>Proteiniclasticum</taxon>
    </lineage>
</organism>
<dbReference type="SUPFAM" id="SSF57997">
    <property type="entry name" value="Tropomyosin"/>
    <property type="match status" value="1"/>
</dbReference>
<keyword evidence="1" id="KW-0175">Coiled coil</keyword>
<proteinExistence type="predicted"/>
<protein>
    <recommendedName>
        <fullName evidence="5">Phage tail tape measure protein</fullName>
    </recommendedName>
</protein>
<feature type="transmembrane region" description="Helical" evidence="2">
    <location>
        <begin position="339"/>
        <end position="361"/>
    </location>
</feature>
<gene>
    <name evidence="3" type="ORF">KCG48_10430</name>
</gene>
<comment type="caution">
    <text evidence="3">The sequence shown here is derived from an EMBL/GenBank/DDBJ whole genome shotgun (WGS) entry which is preliminary data.</text>
</comment>
<reference evidence="3" key="1">
    <citation type="submission" date="2021-04" db="EMBL/GenBank/DDBJ databases">
        <title>Proteiniclasticum sedimins sp. nov., an obligate anaerobic bacterium isolated from anaerobic sludge.</title>
        <authorList>
            <person name="Liu J."/>
        </authorList>
    </citation>
    <scope>NUCLEOTIDE SEQUENCE</scope>
    <source>
        <strain evidence="3">BAD-10</strain>
    </source>
</reference>
<feature type="coiled-coil region" evidence="1">
    <location>
        <begin position="20"/>
        <end position="123"/>
    </location>
</feature>
<dbReference type="EMBL" id="JAGSCS010000014">
    <property type="protein sequence ID" value="MBR0576748.1"/>
    <property type="molecule type" value="Genomic_DNA"/>
</dbReference>
<dbReference type="RefSeq" id="WP_211802160.1">
    <property type="nucleotide sequence ID" value="NZ_JAGSCS010000014.1"/>
</dbReference>
<evidence type="ECO:0000256" key="1">
    <source>
        <dbReference type="SAM" id="Coils"/>
    </source>
</evidence>
<accession>A0A941HRM0</accession>
<feature type="transmembrane region" description="Helical" evidence="2">
    <location>
        <begin position="405"/>
        <end position="435"/>
    </location>
</feature>
<keyword evidence="4" id="KW-1185">Reference proteome</keyword>
<dbReference type="PANTHER" id="PTHR37813">
    <property type="entry name" value="FELS-2 PROPHAGE PROTEIN"/>
    <property type="match status" value="1"/>
</dbReference>
<evidence type="ECO:0008006" key="5">
    <source>
        <dbReference type="Google" id="ProtNLM"/>
    </source>
</evidence>
<evidence type="ECO:0000256" key="2">
    <source>
        <dbReference type="SAM" id="Phobius"/>
    </source>
</evidence>
<dbReference type="PANTHER" id="PTHR37813:SF1">
    <property type="entry name" value="FELS-2 PROPHAGE PROTEIN"/>
    <property type="match status" value="1"/>
</dbReference>
<sequence length="641" mass="67690">MGKDIRGITIQLEGETTGLAKSLQDVNKKARDLQQELKEVEQGLKLDPKNTELLAQKQKLLGDAVENTKEKLERLKSAQEQVTEQFNRGEISEQQYRDFQREVVNTESKLKSLENQLSNVNNKWKYSAKALGEFGKKTEELGNKMAPISKTAGAALTGIVGIGIKAASTADDLNTLSKQTGLSVEELQKFQMASDTIDVPMDTMTGSLSKLTKNMAGAKDGTGPAAEAFAQLGVKITDSNGALLDNEDVFYSTIDALGKVANETERDAMAMQIFGKSAQDLNPLILGGADALREMGKAAEEKGLILSQEEIDKANALQDTLDSIKAESMQGLMQIGADLAPILIPMFEAIGNAISGVINWFKNLDEGTKKTIMIVLGIIAAVAPVLIIIGKIATGISALMSVLSAIGPVIAVLTGPIGLVIAAVAAVIAIGVLLYKNWDKIKQFAAQLWENLKNTFSGIRDSVVNAFSGVLNGIKNIWTNVTSFLAGLPGKMLEFGKDIINGLVNGIKAKITAVTDAVKNIANSITGKIKSILGIHSPAQELIYLGEDTGEGFAVGIENMAKRAASAASGMAQGVAGAAKPQGTASTITAGGTLNINITGEGSSALKSDARFLQQVKTAIINQISSENKSIPNRAGLIPIG</sequence>
<evidence type="ECO:0000313" key="3">
    <source>
        <dbReference type="EMBL" id="MBR0576748.1"/>
    </source>
</evidence>
<name>A0A941HRM0_9CLOT</name>
<keyword evidence="2" id="KW-0812">Transmembrane</keyword>